<dbReference type="InterPro" id="IPR039420">
    <property type="entry name" value="WalR-like"/>
</dbReference>
<evidence type="ECO:0000313" key="8">
    <source>
        <dbReference type="EMBL" id="MDJ1371452.1"/>
    </source>
</evidence>
<keyword evidence="4" id="KW-0804">Transcription</keyword>
<dbReference type="CDD" id="cd06170">
    <property type="entry name" value="LuxR_C_like"/>
    <property type="match status" value="1"/>
</dbReference>
<dbReference type="Proteomes" id="UP001170379">
    <property type="component" value="Unassembled WGS sequence"/>
</dbReference>
<evidence type="ECO:0000256" key="4">
    <source>
        <dbReference type="ARBA" id="ARBA00023163"/>
    </source>
</evidence>
<evidence type="ECO:0000313" key="9">
    <source>
        <dbReference type="Proteomes" id="UP001170379"/>
    </source>
</evidence>
<dbReference type="SMART" id="SM00448">
    <property type="entry name" value="REC"/>
    <property type="match status" value="1"/>
</dbReference>
<evidence type="ECO:0000256" key="3">
    <source>
        <dbReference type="ARBA" id="ARBA00023125"/>
    </source>
</evidence>
<feature type="domain" description="Response regulatory" evidence="7">
    <location>
        <begin position="8"/>
        <end position="124"/>
    </location>
</feature>
<dbReference type="Gene3D" id="3.40.50.2300">
    <property type="match status" value="1"/>
</dbReference>
<dbReference type="PANTHER" id="PTHR43214:SF24">
    <property type="entry name" value="TRANSCRIPTIONAL REGULATORY PROTEIN NARL-RELATED"/>
    <property type="match status" value="1"/>
</dbReference>
<comment type="caution">
    <text evidence="8">The sequence shown here is derived from an EMBL/GenBank/DDBJ whole genome shotgun (WGS) entry which is preliminary data.</text>
</comment>
<dbReference type="SMART" id="SM00421">
    <property type="entry name" value="HTH_LUXR"/>
    <property type="match status" value="1"/>
</dbReference>
<proteinExistence type="predicted"/>
<dbReference type="InterPro" id="IPR016032">
    <property type="entry name" value="Sig_transdc_resp-reg_C-effctor"/>
</dbReference>
<evidence type="ECO:0000256" key="1">
    <source>
        <dbReference type="ARBA" id="ARBA00022553"/>
    </source>
</evidence>
<sequence length="222" mass="23055">MDAVAELKVILADDEALIRAGLRLVLDGNRGISIVGEATNGAEAARMARELRPDVVLMDVRMPVLDGVAATAQVRSQPDAPAVVVLTAFDTDEFVLGALRAGASGFLLKHTPPPQLVDTILQAAAGILSFSPEALERLVNAAAEPSPAASSIVATLSARELEIATLVAEGLTNAEIAQRLYLSLPTVKTHLGRIFEKLGVTNRVQAALLIHDAGRAAGTSAG</sequence>
<dbReference type="Pfam" id="PF00196">
    <property type="entry name" value="GerE"/>
    <property type="match status" value="1"/>
</dbReference>
<dbReference type="InterPro" id="IPR011006">
    <property type="entry name" value="CheY-like_superfamily"/>
</dbReference>
<gene>
    <name evidence="8" type="ORF">C7K25_08735</name>
</gene>
<dbReference type="InterPro" id="IPR000792">
    <property type="entry name" value="Tscrpt_reg_LuxR_C"/>
</dbReference>
<dbReference type="InterPro" id="IPR058245">
    <property type="entry name" value="NreC/VraR/RcsB-like_REC"/>
</dbReference>
<dbReference type="PROSITE" id="PS50110">
    <property type="entry name" value="RESPONSE_REGULATORY"/>
    <property type="match status" value="1"/>
</dbReference>
<keyword evidence="2" id="KW-0805">Transcription regulation</keyword>
<dbReference type="PANTHER" id="PTHR43214">
    <property type="entry name" value="TWO-COMPONENT RESPONSE REGULATOR"/>
    <property type="match status" value="1"/>
</dbReference>
<reference evidence="8" key="2">
    <citation type="journal article" date="2022" name="Sci. Rep.">
        <title>In silico prediction of the enzymes involved in the degradation of the herbicide molinate by Gulosibacter molinativorax ON4T.</title>
        <authorList>
            <person name="Lopes A.R."/>
            <person name="Bunin E."/>
            <person name="Viana A.T."/>
            <person name="Froufe H."/>
            <person name="Munoz-Merida A."/>
            <person name="Pinho D."/>
            <person name="Figueiredo J."/>
            <person name="Barroso C."/>
            <person name="Vaz-Moreira I."/>
            <person name="Bellanger X."/>
            <person name="Egas C."/>
            <person name="Nunes O.C."/>
        </authorList>
    </citation>
    <scope>NUCLEOTIDE SEQUENCE</scope>
    <source>
        <strain evidence="8">ON4</strain>
    </source>
</reference>
<dbReference type="InterPro" id="IPR001789">
    <property type="entry name" value="Sig_transdc_resp-reg_receiver"/>
</dbReference>
<dbReference type="EMBL" id="PXVD01000012">
    <property type="protein sequence ID" value="MDJ1371452.1"/>
    <property type="molecule type" value="Genomic_DNA"/>
</dbReference>
<organism evidence="8 9">
    <name type="scientific">Gulosibacter molinativorax</name>
    <dbReference type="NCBI Taxonomy" id="256821"/>
    <lineage>
        <taxon>Bacteria</taxon>
        <taxon>Bacillati</taxon>
        <taxon>Actinomycetota</taxon>
        <taxon>Actinomycetes</taxon>
        <taxon>Micrococcales</taxon>
        <taxon>Microbacteriaceae</taxon>
        <taxon>Gulosibacter</taxon>
    </lineage>
</organism>
<dbReference type="GO" id="GO:0003677">
    <property type="term" value="F:DNA binding"/>
    <property type="evidence" value="ECO:0007669"/>
    <property type="project" value="UniProtKB-KW"/>
</dbReference>
<feature type="modified residue" description="4-aspartylphosphate" evidence="5">
    <location>
        <position position="59"/>
    </location>
</feature>
<dbReference type="PROSITE" id="PS00622">
    <property type="entry name" value="HTH_LUXR_1"/>
    <property type="match status" value="1"/>
</dbReference>
<evidence type="ECO:0000256" key="2">
    <source>
        <dbReference type="ARBA" id="ARBA00023015"/>
    </source>
</evidence>
<dbReference type="SUPFAM" id="SSF52172">
    <property type="entry name" value="CheY-like"/>
    <property type="match status" value="1"/>
</dbReference>
<dbReference type="RefSeq" id="WP_035732740.1">
    <property type="nucleotide sequence ID" value="NZ_CP028426.1"/>
</dbReference>
<name>A0ABT7C8F1_9MICO</name>
<protein>
    <submittedName>
        <fullName evidence="8">DNA-binding response regulator</fullName>
    </submittedName>
</protein>
<evidence type="ECO:0000259" key="7">
    <source>
        <dbReference type="PROSITE" id="PS50110"/>
    </source>
</evidence>
<evidence type="ECO:0000256" key="5">
    <source>
        <dbReference type="PROSITE-ProRule" id="PRU00169"/>
    </source>
</evidence>
<feature type="domain" description="HTH luxR-type" evidence="6">
    <location>
        <begin position="149"/>
        <end position="214"/>
    </location>
</feature>
<keyword evidence="3 8" id="KW-0238">DNA-binding</keyword>
<dbReference type="PRINTS" id="PR00038">
    <property type="entry name" value="HTHLUXR"/>
</dbReference>
<keyword evidence="1 5" id="KW-0597">Phosphoprotein</keyword>
<reference evidence="8" key="1">
    <citation type="submission" date="2018-03" db="EMBL/GenBank/DDBJ databases">
        <authorList>
            <person name="Nunes O.C."/>
            <person name="Lopes A.R."/>
            <person name="Froufe H."/>
            <person name="Munoz-Merida A."/>
            <person name="Barroso C."/>
            <person name="Egas C."/>
        </authorList>
    </citation>
    <scope>NUCLEOTIDE SEQUENCE</scope>
    <source>
        <strain evidence="8">ON4</strain>
    </source>
</reference>
<keyword evidence="9" id="KW-1185">Reference proteome</keyword>
<dbReference type="SUPFAM" id="SSF46894">
    <property type="entry name" value="C-terminal effector domain of the bipartite response regulators"/>
    <property type="match status" value="1"/>
</dbReference>
<dbReference type="PROSITE" id="PS50043">
    <property type="entry name" value="HTH_LUXR_2"/>
    <property type="match status" value="1"/>
</dbReference>
<accession>A0ABT7C8F1</accession>
<dbReference type="Pfam" id="PF00072">
    <property type="entry name" value="Response_reg"/>
    <property type="match status" value="1"/>
</dbReference>
<dbReference type="CDD" id="cd17535">
    <property type="entry name" value="REC_NarL-like"/>
    <property type="match status" value="1"/>
</dbReference>
<evidence type="ECO:0000259" key="6">
    <source>
        <dbReference type="PROSITE" id="PS50043"/>
    </source>
</evidence>